<accession>A0A0V1GGC3</accession>
<reference evidence="1 2" key="1">
    <citation type="submission" date="2015-01" db="EMBL/GenBank/DDBJ databases">
        <title>Evolution of Trichinella species and genotypes.</title>
        <authorList>
            <person name="Korhonen P.K."/>
            <person name="Edoardo P."/>
            <person name="Giuseppe L.R."/>
            <person name="Gasser R.B."/>
        </authorList>
    </citation>
    <scope>NUCLEOTIDE SEQUENCE [LARGE SCALE GENOMIC DNA]</scope>
    <source>
        <strain evidence="1">ISS1029</strain>
    </source>
</reference>
<name>A0A0V1GGC3_9BILA</name>
<dbReference type="Proteomes" id="UP000055024">
    <property type="component" value="Unassembled WGS sequence"/>
</dbReference>
<evidence type="ECO:0000313" key="1">
    <source>
        <dbReference type="EMBL" id="KRY97316.1"/>
    </source>
</evidence>
<dbReference type="AlphaFoldDB" id="A0A0V1GGC3"/>
<dbReference type="EMBL" id="JYDP01002136">
    <property type="protein sequence ID" value="KRY97316.1"/>
    <property type="molecule type" value="Genomic_DNA"/>
</dbReference>
<organism evidence="1 2">
    <name type="scientific">Trichinella zimbabwensis</name>
    <dbReference type="NCBI Taxonomy" id="268475"/>
    <lineage>
        <taxon>Eukaryota</taxon>
        <taxon>Metazoa</taxon>
        <taxon>Ecdysozoa</taxon>
        <taxon>Nematoda</taxon>
        <taxon>Enoplea</taxon>
        <taxon>Dorylaimia</taxon>
        <taxon>Trichinellida</taxon>
        <taxon>Trichinellidae</taxon>
        <taxon>Trichinella</taxon>
    </lineage>
</organism>
<protein>
    <submittedName>
        <fullName evidence="1">Uncharacterized protein</fullName>
    </submittedName>
</protein>
<evidence type="ECO:0000313" key="2">
    <source>
        <dbReference type="Proteomes" id="UP000055024"/>
    </source>
</evidence>
<sequence>MVERSPSTAGRYGKMRYSNARAEQELLDITK</sequence>
<comment type="caution">
    <text evidence="1">The sequence shown here is derived from an EMBL/GenBank/DDBJ whole genome shotgun (WGS) entry which is preliminary data.</text>
</comment>
<keyword evidence="2" id="KW-1185">Reference proteome</keyword>
<proteinExistence type="predicted"/>
<gene>
    <name evidence="1" type="ORF">T11_8650</name>
</gene>